<gene>
    <name evidence="2" type="ORF">RN001_003784</name>
</gene>
<protein>
    <submittedName>
        <fullName evidence="2">Uncharacterized protein</fullName>
    </submittedName>
</protein>
<dbReference type="AlphaFoldDB" id="A0AAN7PJ30"/>
<reference evidence="3" key="1">
    <citation type="submission" date="2023-01" db="EMBL/GenBank/DDBJ databases">
        <title>Key to firefly adult light organ development and bioluminescence: homeobox transcription factors regulate luciferase expression and transportation to peroxisome.</title>
        <authorList>
            <person name="Fu X."/>
        </authorList>
    </citation>
    <scope>NUCLEOTIDE SEQUENCE [LARGE SCALE GENOMIC DNA]</scope>
</reference>
<organism evidence="2 3">
    <name type="scientific">Aquatica leii</name>
    <dbReference type="NCBI Taxonomy" id="1421715"/>
    <lineage>
        <taxon>Eukaryota</taxon>
        <taxon>Metazoa</taxon>
        <taxon>Ecdysozoa</taxon>
        <taxon>Arthropoda</taxon>
        <taxon>Hexapoda</taxon>
        <taxon>Insecta</taxon>
        <taxon>Pterygota</taxon>
        <taxon>Neoptera</taxon>
        <taxon>Endopterygota</taxon>
        <taxon>Coleoptera</taxon>
        <taxon>Polyphaga</taxon>
        <taxon>Elateriformia</taxon>
        <taxon>Elateroidea</taxon>
        <taxon>Lampyridae</taxon>
        <taxon>Luciolinae</taxon>
        <taxon>Aquatica</taxon>
    </lineage>
</organism>
<keyword evidence="3" id="KW-1185">Reference proteome</keyword>
<proteinExistence type="predicted"/>
<dbReference type="EMBL" id="JARPUR010000001">
    <property type="protein sequence ID" value="KAK4887513.1"/>
    <property type="molecule type" value="Genomic_DNA"/>
</dbReference>
<evidence type="ECO:0000256" key="1">
    <source>
        <dbReference type="SAM" id="MobiDB-lite"/>
    </source>
</evidence>
<evidence type="ECO:0000313" key="3">
    <source>
        <dbReference type="Proteomes" id="UP001353858"/>
    </source>
</evidence>
<comment type="caution">
    <text evidence="2">The sequence shown here is derived from an EMBL/GenBank/DDBJ whole genome shotgun (WGS) entry which is preliminary data.</text>
</comment>
<dbReference type="Proteomes" id="UP001353858">
    <property type="component" value="Unassembled WGS sequence"/>
</dbReference>
<feature type="compositionally biased region" description="Basic and acidic residues" evidence="1">
    <location>
        <begin position="76"/>
        <end position="88"/>
    </location>
</feature>
<sequence length="161" mass="17617">MDGVGVSGADGMFQGAEVATMTRNQQLGINASVQDLISMFVVTVQEDMENYTKFKLMGGQKKLESDVVPHIFACQSDRKRAAPRDPRKTSMKRSRNQEIGEILSIASSSSSNTATHNMQNELLNSNEPNISTASQYAQTDSPPKKCIPSKSILNAIHQQQV</sequence>
<name>A0AAN7PJ30_9COLE</name>
<feature type="region of interest" description="Disordered" evidence="1">
    <location>
        <begin position="75"/>
        <end position="99"/>
    </location>
</feature>
<accession>A0AAN7PJ30</accession>
<evidence type="ECO:0000313" key="2">
    <source>
        <dbReference type="EMBL" id="KAK4887513.1"/>
    </source>
</evidence>